<dbReference type="InterPro" id="IPR037883">
    <property type="entry name" value="Knr4/Smi1-like_sf"/>
</dbReference>
<feature type="domain" description="Knr4/Smi1-like" evidence="1">
    <location>
        <begin position="4"/>
        <end position="134"/>
    </location>
</feature>
<gene>
    <name evidence="2" type="ORF">IPZ78_08830</name>
</gene>
<reference evidence="2" key="1">
    <citation type="submission" date="2020-10" db="EMBL/GenBank/DDBJ databases">
        <authorList>
            <person name="Lu T."/>
            <person name="Wang Q."/>
            <person name="Han X."/>
        </authorList>
    </citation>
    <scope>NUCLEOTIDE SEQUENCE</scope>
    <source>
        <strain evidence="2">WQ 366</strain>
    </source>
</reference>
<dbReference type="RefSeq" id="WP_225552811.1">
    <property type="nucleotide sequence ID" value="NZ_JADEYP010000013.1"/>
</dbReference>
<sequence length="235" mass="27827">MKSLNELEKELNISYPEIYKSLYTNGMLDWGTEENGWYTNVFPKLKENPPLLLFGADIEIWDPIDWKGGIEEILNHEVYDIHEKFKLVPFAKNGAGDMYVFQYDLEQNGEIPISFFPHDDDELEVQAKNFQDFIFRQLLESLTEMDEYSMFEGDSEEQIKTHLLNQLRTHQPYLTENQIAVLEEIYKRDLFEYTYKVPNGGEFEAYGLLTFDEVDEIVKREIDFPLLNKKMEYLA</sequence>
<dbReference type="Gene3D" id="3.40.1580.10">
    <property type="entry name" value="SMI1/KNR4-like"/>
    <property type="match status" value="1"/>
</dbReference>
<evidence type="ECO:0000313" key="2">
    <source>
        <dbReference type="EMBL" id="MCA5005255.1"/>
    </source>
</evidence>
<proteinExistence type="predicted"/>
<evidence type="ECO:0000259" key="1">
    <source>
        <dbReference type="Pfam" id="PF09346"/>
    </source>
</evidence>
<dbReference type="InterPro" id="IPR018958">
    <property type="entry name" value="Knr4/Smi1-like_dom"/>
</dbReference>
<accession>A0ABS7Z506</accession>
<name>A0ABS7Z506_9SPHI</name>
<keyword evidence="3" id="KW-1185">Reference proteome</keyword>
<comment type="caution">
    <text evidence="2">The sequence shown here is derived from an EMBL/GenBank/DDBJ whole genome shotgun (WGS) entry which is preliminary data.</text>
</comment>
<dbReference type="Proteomes" id="UP001165302">
    <property type="component" value="Unassembled WGS sequence"/>
</dbReference>
<dbReference type="EMBL" id="JADEYP010000013">
    <property type="protein sequence ID" value="MCA5005255.1"/>
    <property type="molecule type" value="Genomic_DNA"/>
</dbReference>
<dbReference type="SUPFAM" id="SSF160631">
    <property type="entry name" value="SMI1/KNR4-like"/>
    <property type="match status" value="1"/>
</dbReference>
<organism evidence="2 3">
    <name type="scientific">Sphingobacterium bovistauri</name>
    <dbReference type="NCBI Taxonomy" id="2781959"/>
    <lineage>
        <taxon>Bacteria</taxon>
        <taxon>Pseudomonadati</taxon>
        <taxon>Bacteroidota</taxon>
        <taxon>Sphingobacteriia</taxon>
        <taxon>Sphingobacteriales</taxon>
        <taxon>Sphingobacteriaceae</taxon>
        <taxon>Sphingobacterium</taxon>
    </lineage>
</organism>
<protein>
    <submittedName>
        <fullName evidence="2">SMI1/KNR4 family protein</fullName>
    </submittedName>
</protein>
<dbReference type="Pfam" id="PF09346">
    <property type="entry name" value="SMI1_KNR4"/>
    <property type="match status" value="1"/>
</dbReference>
<evidence type="ECO:0000313" key="3">
    <source>
        <dbReference type="Proteomes" id="UP001165302"/>
    </source>
</evidence>